<accession>A0A3Q0L2M4</accession>
<dbReference type="EMBL" id="AE016795">
    <property type="protein sequence ID" value="AAO09276.2"/>
    <property type="molecule type" value="Genomic_DNA"/>
</dbReference>
<dbReference type="PROSITE" id="PS50164">
    <property type="entry name" value="GIY_YIG"/>
    <property type="match status" value="1"/>
</dbReference>
<evidence type="ECO:0000313" key="3">
    <source>
        <dbReference type="EMBL" id="AAO09276.2"/>
    </source>
</evidence>
<evidence type="ECO:0000313" key="4">
    <source>
        <dbReference type="Proteomes" id="UP000002275"/>
    </source>
</evidence>
<dbReference type="InterPro" id="IPR000305">
    <property type="entry name" value="GIY-YIG_endonuc"/>
</dbReference>
<dbReference type="Proteomes" id="UP000002275">
    <property type="component" value="Chromosome I"/>
</dbReference>
<dbReference type="InterPro" id="IPR050190">
    <property type="entry name" value="UPF0213_domain"/>
</dbReference>
<dbReference type="KEGG" id="vvu:VV1_0770"/>
<evidence type="ECO:0000256" key="1">
    <source>
        <dbReference type="ARBA" id="ARBA00007435"/>
    </source>
</evidence>
<reference evidence="4" key="1">
    <citation type="submission" date="2002-12" db="EMBL/GenBank/DDBJ databases">
        <title>Complete genome sequence of Vibrio vulnificus CMCP6.</title>
        <authorList>
            <person name="Rhee J.H."/>
            <person name="Kim S.Y."/>
            <person name="Chung S.S."/>
            <person name="Kim J.J."/>
            <person name="Moon Y.H."/>
            <person name="Jeong H."/>
            <person name="Choy H.E."/>
        </authorList>
    </citation>
    <scope>NUCLEOTIDE SEQUENCE [LARGE SCALE GENOMIC DNA]</scope>
    <source>
        <strain evidence="4">CMCP6</strain>
    </source>
</reference>
<comment type="similarity">
    <text evidence="1">Belongs to the UPF0213 family.</text>
</comment>
<protein>
    <submittedName>
        <fullName evidence="3">Excinuclease ABC, C subunit-like protein</fullName>
    </submittedName>
</protein>
<gene>
    <name evidence="3" type="ordered locus">VV1_0770</name>
</gene>
<dbReference type="AlphaFoldDB" id="A0A3Q0L2M4"/>
<reference evidence="3 4" key="3">
    <citation type="journal article" date="2011" name="Mol. Syst. Biol.">
        <title>Integrative genome-scale metabolic analysis of Vibrio vulnificus for drug targeting and discovery.</title>
        <authorList>
            <person name="Kim H.U."/>
            <person name="Kim S.Y."/>
            <person name="Jeong H."/>
            <person name="Kim T.Y."/>
            <person name="Kim J.J."/>
            <person name="Choy H.E."/>
            <person name="Yi K.Y."/>
            <person name="Rhee J.H."/>
            <person name="Lee S.Y."/>
        </authorList>
    </citation>
    <scope>NUCLEOTIDE SEQUENCE [LARGE SCALE GENOMIC DNA]</scope>
    <source>
        <strain evidence="3 4">CMCP6</strain>
    </source>
</reference>
<dbReference type="PANTHER" id="PTHR34477">
    <property type="entry name" value="UPF0213 PROTEIN YHBQ"/>
    <property type="match status" value="1"/>
</dbReference>
<dbReference type="Pfam" id="PF01541">
    <property type="entry name" value="GIY-YIG"/>
    <property type="match status" value="1"/>
</dbReference>
<sequence length="100" mass="11915">MVSLPCVYILASQPYGTLYIGVTGDLIKRIWQHKNGESDGFTKKYRVVHLVYFEQFEAMSDAILREKQLKKWNRQWKIQLIESANPHWLDVYKNLRTTIR</sequence>
<reference evidence="3 4" key="2">
    <citation type="journal article" date="2003" name="Infect. Immun.">
        <title>Characterization and pathogenic significance of Vibrio vulnificus antigens preferentially expressed in septicemic patients.</title>
        <authorList>
            <person name="Kim Y.R."/>
            <person name="Lee S.E."/>
            <person name="Kim C.M."/>
            <person name="Kim S.Y."/>
            <person name="Shin E.K."/>
            <person name="Shin D.H."/>
            <person name="Chung S.S."/>
            <person name="Choy H.E."/>
            <person name="Progulske-Fox A."/>
            <person name="Hillman J.D."/>
            <person name="Handfield M."/>
            <person name="Rhee J.H."/>
        </authorList>
    </citation>
    <scope>NUCLEOTIDE SEQUENCE [LARGE SCALE GENOMIC DNA]</scope>
    <source>
        <strain evidence="3 4">CMCP6</strain>
    </source>
</reference>
<name>A0A3Q0L2M4_VIBVU</name>
<dbReference type="CDD" id="cd10448">
    <property type="entry name" value="GIY-YIG_unchar_3"/>
    <property type="match status" value="1"/>
</dbReference>
<feature type="domain" description="GIY-YIG" evidence="2">
    <location>
        <begin position="3"/>
        <end position="79"/>
    </location>
</feature>
<dbReference type="InterPro" id="IPR035901">
    <property type="entry name" value="GIY-YIG_endonuc_sf"/>
</dbReference>
<organism evidence="3 4">
    <name type="scientific">Vibrio vulnificus (strain CMCP6)</name>
    <dbReference type="NCBI Taxonomy" id="216895"/>
    <lineage>
        <taxon>Bacteria</taxon>
        <taxon>Pseudomonadati</taxon>
        <taxon>Pseudomonadota</taxon>
        <taxon>Gammaproteobacteria</taxon>
        <taxon>Vibrionales</taxon>
        <taxon>Vibrionaceae</taxon>
        <taxon>Vibrio</taxon>
    </lineage>
</organism>
<dbReference type="Gene3D" id="3.40.1440.10">
    <property type="entry name" value="GIY-YIG endonuclease"/>
    <property type="match status" value="1"/>
</dbReference>
<proteinExistence type="inferred from homology"/>
<dbReference type="PANTHER" id="PTHR34477:SF5">
    <property type="entry name" value="BSL5627 PROTEIN"/>
    <property type="match status" value="1"/>
</dbReference>
<evidence type="ECO:0000259" key="2">
    <source>
        <dbReference type="PROSITE" id="PS50164"/>
    </source>
</evidence>
<dbReference type="SUPFAM" id="SSF82771">
    <property type="entry name" value="GIY-YIG endonuclease"/>
    <property type="match status" value="1"/>
</dbReference>